<organism evidence="3 4">
    <name type="scientific">Fragilariopsis cylindrus CCMP1102</name>
    <dbReference type="NCBI Taxonomy" id="635003"/>
    <lineage>
        <taxon>Eukaryota</taxon>
        <taxon>Sar</taxon>
        <taxon>Stramenopiles</taxon>
        <taxon>Ochrophyta</taxon>
        <taxon>Bacillariophyta</taxon>
        <taxon>Bacillariophyceae</taxon>
        <taxon>Bacillariophycidae</taxon>
        <taxon>Bacillariales</taxon>
        <taxon>Bacillariaceae</taxon>
        <taxon>Fragilariopsis</taxon>
    </lineage>
</organism>
<keyword evidence="4" id="KW-1185">Reference proteome</keyword>
<feature type="transmembrane region" description="Helical" evidence="1">
    <location>
        <begin position="215"/>
        <end position="235"/>
    </location>
</feature>
<dbReference type="InParanoid" id="A0A1E7ENY9"/>
<feature type="transmembrane region" description="Helical" evidence="1">
    <location>
        <begin position="49"/>
        <end position="74"/>
    </location>
</feature>
<evidence type="ECO:0000256" key="2">
    <source>
        <dbReference type="SAM" id="SignalP"/>
    </source>
</evidence>
<gene>
    <name evidence="3" type="ORF">FRACYDRAFT_250905</name>
</gene>
<dbReference type="EMBL" id="KV784385">
    <property type="protein sequence ID" value="OEU07487.1"/>
    <property type="molecule type" value="Genomic_DNA"/>
</dbReference>
<keyword evidence="2" id="KW-0732">Signal</keyword>
<accession>A0A1E7ENY9</accession>
<sequence>MLPVGYRMLLSHLLVFCLILGPAIAQIDDGKNAAANNQNYEDNSSKVCGSIFGCIFGVALFTSATLLFLCMGLYSTSRCIINLSNVIVARCCGERVVPLDQTGVTYQVQGTSRLITCYRATFRYRTSRMPDGEFFFSNANDIGENLYLRALNGTLAVYVPTFCPHPNNVILEGTFLFEICRGIIFLVIFGAQIPFAIFCGFMALTESGVSEKHAFGACVIVFGICVVTMFAYSWYQYFRPVIWTELPQSPTDNDEMEVDTILNDDAEMEVDIILNDDADT</sequence>
<keyword evidence="1" id="KW-1133">Transmembrane helix</keyword>
<keyword evidence="1" id="KW-0472">Membrane</keyword>
<name>A0A1E7ENY9_9STRA</name>
<reference evidence="3 4" key="1">
    <citation type="submission" date="2016-09" db="EMBL/GenBank/DDBJ databases">
        <title>Extensive genetic diversity and differential bi-allelic expression allows diatom success in the polar Southern Ocean.</title>
        <authorList>
            <consortium name="DOE Joint Genome Institute"/>
            <person name="Mock T."/>
            <person name="Otillar R.P."/>
            <person name="Strauss J."/>
            <person name="Dupont C."/>
            <person name="Frickenhaus S."/>
            <person name="Maumus F."/>
            <person name="Mcmullan M."/>
            <person name="Sanges R."/>
            <person name="Schmutz J."/>
            <person name="Toseland A."/>
            <person name="Valas R."/>
            <person name="Veluchamy A."/>
            <person name="Ward B.J."/>
            <person name="Allen A."/>
            <person name="Barry K."/>
            <person name="Falciatore A."/>
            <person name="Ferrante M."/>
            <person name="Fortunato A.E."/>
            <person name="Gloeckner G."/>
            <person name="Gruber A."/>
            <person name="Hipkin R."/>
            <person name="Janech M."/>
            <person name="Kroth P."/>
            <person name="Leese F."/>
            <person name="Lindquist E."/>
            <person name="Lyon B.R."/>
            <person name="Martin J."/>
            <person name="Mayer C."/>
            <person name="Parker M."/>
            <person name="Quesneville H."/>
            <person name="Raymond J."/>
            <person name="Uhlig C."/>
            <person name="Valentin K.U."/>
            <person name="Worden A.Z."/>
            <person name="Armbrust E.V."/>
            <person name="Bowler C."/>
            <person name="Green B."/>
            <person name="Moulton V."/>
            <person name="Van Oosterhout C."/>
            <person name="Grigoriev I."/>
        </authorList>
    </citation>
    <scope>NUCLEOTIDE SEQUENCE [LARGE SCALE GENOMIC DNA]</scope>
    <source>
        <strain evidence="3 4">CCMP1102</strain>
    </source>
</reference>
<feature type="transmembrane region" description="Helical" evidence="1">
    <location>
        <begin position="183"/>
        <end position="203"/>
    </location>
</feature>
<evidence type="ECO:0000313" key="3">
    <source>
        <dbReference type="EMBL" id="OEU07487.1"/>
    </source>
</evidence>
<feature type="chain" id="PRO_5009192056" evidence="2">
    <location>
        <begin position="26"/>
        <end position="280"/>
    </location>
</feature>
<evidence type="ECO:0000313" key="4">
    <source>
        <dbReference type="Proteomes" id="UP000095751"/>
    </source>
</evidence>
<dbReference type="KEGG" id="fcy:FRACYDRAFT_250905"/>
<dbReference type="AlphaFoldDB" id="A0A1E7ENY9"/>
<dbReference type="Proteomes" id="UP000095751">
    <property type="component" value="Unassembled WGS sequence"/>
</dbReference>
<keyword evidence="1" id="KW-0812">Transmembrane</keyword>
<evidence type="ECO:0000256" key="1">
    <source>
        <dbReference type="SAM" id="Phobius"/>
    </source>
</evidence>
<proteinExistence type="predicted"/>
<protein>
    <submittedName>
        <fullName evidence="3">Uncharacterized protein</fullName>
    </submittedName>
</protein>
<feature type="signal peptide" evidence="2">
    <location>
        <begin position="1"/>
        <end position="25"/>
    </location>
</feature>